<organism evidence="3 4">
    <name type="scientific">Drechslerella stenobrocha 248</name>
    <dbReference type="NCBI Taxonomy" id="1043628"/>
    <lineage>
        <taxon>Eukaryota</taxon>
        <taxon>Fungi</taxon>
        <taxon>Dikarya</taxon>
        <taxon>Ascomycota</taxon>
        <taxon>Pezizomycotina</taxon>
        <taxon>Orbiliomycetes</taxon>
        <taxon>Orbiliales</taxon>
        <taxon>Orbiliaceae</taxon>
        <taxon>Drechslerella</taxon>
    </lineage>
</organism>
<proteinExistence type="predicted"/>
<dbReference type="AlphaFoldDB" id="W7I5R5"/>
<keyword evidence="4" id="KW-1185">Reference proteome</keyword>
<dbReference type="PROSITE" id="PS50020">
    <property type="entry name" value="WW_DOMAIN_2"/>
    <property type="match status" value="1"/>
</dbReference>
<dbReference type="Pfam" id="PF00397">
    <property type="entry name" value="WW"/>
    <property type="match status" value="1"/>
</dbReference>
<accession>W7I5R5</accession>
<dbReference type="SMART" id="SM00456">
    <property type="entry name" value="WW"/>
    <property type="match status" value="1"/>
</dbReference>
<dbReference type="EMBL" id="KI966410">
    <property type="protein sequence ID" value="EWC47513.1"/>
    <property type="molecule type" value="Genomic_DNA"/>
</dbReference>
<feature type="compositionally biased region" description="Polar residues" evidence="1">
    <location>
        <begin position="50"/>
        <end position="61"/>
    </location>
</feature>
<dbReference type="InterPro" id="IPR036020">
    <property type="entry name" value="WW_dom_sf"/>
</dbReference>
<dbReference type="Gene3D" id="2.20.70.10">
    <property type="match status" value="1"/>
</dbReference>
<feature type="compositionally biased region" description="Pro residues" evidence="1">
    <location>
        <begin position="122"/>
        <end position="131"/>
    </location>
</feature>
<dbReference type="PROSITE" id="PS01159">
    <property type="entry name" value="WW_DOMAIN_1"/>
    <property type="match status" value="1"/>
</dbReference>
<reference evidence="3 4" key="1">
    <citation type="submission" date="2013-05" db="EMBL/GenBank/DDBJ databases">
        <title>Drechslerella stenobrocha genome reveals carnivorous origination and mechanical trapping mechanism of predatory fungi.</title>
        <authorList>
            <person name="Liu X."/>
            <person name="Zhang W."/>
            <person name="Liu K."/>
        </authorList>
    </citation>
    <scope>NUCLEOTIDE SEQUENCE [LARGE SCALE GENOMIC DNA]</scope>
    <source>
        <strain evidence="3 4">248</strain>
    </source>
</reference>
<dbReference type="OrthoDB" id="2444812at2759"/>
<name>W7I5R5_9PEZI</name>
<dbReference type="HOGENOM" id="CLU_061843_0_1_1"/>
<dbReference type="InterPro" id="IPR001202">
    <property type="entry name" value="WW_dom"/>
</dbReference>
<feature type="compositionally biased region" description="Acidic residues" evidence="1">
    <location>
        <begin position="111"/>
        <end position="120"/>
    </location>
</feature>
<sequence length="306" mass="33523">MTAPAPPSQTVPGHPDSGVEPVLSKPLARTRSPTPSADEPSRKRHRPDSPSLQYQSHSQGPDRTLLKTSAAEENCSPKPQLPDQLPDKTSKLGTSDDGDNGGDEGASAGTEEGEEQEEGELPPLPPGPPPEEAASDGWEAVWEPDVGQYYFYNHLTGETTWENPRVPHPDPAAAVGTTAADSGEAVKQYSGYVPAIHGDYDPTAAYAQQPERTPSPTVDLYAAHAAFNRFNGRFQNDSTAERPSEESRARRQMEIYFDVDAAANCHDGRSLKAERQAKKLTKKEVKAFREKTRLKKEEKKRAWLRD</sequence>
<evidence type="ECO:0000259" key="2">
    <source>
        <dbReference type="PROSITE" id="PS50020"/>
    </source>
</evidence>
<feature type="region of interest" description="Disordered" evidence="1">
    <location>
        <begin position="1"/>
        <end position="140"/>
    </location>
</feature>
<protein>
    <recommendedName>
        <fullName evidence="2">WW domain-containing protein</fullName>
    </recommendedName>
</protein>
<dbReference type="CDD" id="cd00201">
    <property type="entry name" value="WW"/>
    <property type="match status" value="1"/>
</dbReference>
<evidence type="ECO:0000313" key="3">
    <source>
        <dbReference type="EMBL" id="EWC47513.1"/>
    </source>
</evidence>
<evidence type="ECO:0000256" key="1">
    <source>
        <dbReference type="SAM" id="MobiDB-lite"/>
    </source>
</evidence>
<evidence type="ECO:0000313" key="4">
    <source>
        <dbReference type="Proteomes" id="UP000024837"/>
    </source>
</evidence>
<dbReference type="SUPFAM" id="SSF51045">
    <property type="entry name" value="WW domain"/>
    <property type="match status" value="1"/>
</dbReference>
<feature type="domain" description="WW" evidence="2">
    <location>
        <begin position="132"/>
        <end position="166"/>
    </location>
</feature>
<gene>
    <name evidence="3" type="ORF">DRE_00481</name>
</gene>
<dbReference type="Proteomes" id="UP000024837">
    <property type="component" value="Unassembled WGS sequence"/>
</dbReference>